<feature type="transmembrane region" description="Helical" evidence="1">
    <location>
        <begin position="99"/>
        <end position="121"/>
    </location>
</feature>
<name>A0A9W8PRT4_9HYPO</name>
<keyword evidence="3" id="KW-1185">Reference proteome</keyword>
<keyword evidence="1" id="KW-0812">Transmembrane</keyword>
<proteinExistence type="predicted"/>
<evidence type="ECO:0000313" key="2">
    <source>
        <dbReference type="EMBL" id="KAJ4015546.1"/>
    </source>
</evidence>
<protein>
    <submittedName>
        <fullName evidence="2">Uncharacterized protein</fullName>
    </submittedName>
</protein>
<keyword evidence="1" id="KW-0472">Membrane</keyword>
<comment type="caution">
    <text evidence="2">The sequence shown here is derived from an EMBL/GenBank/DDBJ whole genome shotgun (WGS) entry which is preliminary data.</text>
</comment>
<dbReference type="Proteomes" id="UP001152130">
    <property type="component" value="Unassembled WGS sequence"/>
</dbReference>
<evidence type="ECO:0000256" key="1">
    <source>
        <dbReference type="SAM" id="Phobius"/>
    </source>
</evidence>
<accession>A0A9W8PRT4</accession>
<sequence length="224" mass="24491">MLLFAIAETETSQTSARPSHSVNQLNTLEVYRLDERHVSDLNHTDPTTTFGPISTLDVDLAHKTTNADAIGMDTPATITKLSFVTHPAYDLDKQPPTDVIVGGVVATVAIIGLFVVIGLCVRRRRTPRASLQDTECPINPLVINSTPQNIDPHARGDKIIASYHTRTTSPISPLRSNVRPMFKSPLSSMDQGTHMFVSPPPVYETTAHEAQIYEIGSPSIRRNG</sequence>
<organism evidence="2 3">
    <name type="scientific">Fusarium irregulare</name>
    <dbReference type="NCBI Taxonomy" id="2494466"/>
    <lineage>
        <taxon>Eukaryota</taxon>
        <taxon>Fungi</taxon>
        <taxon>Dikarya</taxon>
        <taxon>Ascomycota</taxon>
        <taxon>Pezizomycotina</taxon>
        <taxon>Sordariomycetes</taxon>
        <taxon>Hypocreomycetidae</taxon>
        <taxon>Hypocreales</taxon>
        <taxon>Nectriaceae</taxon>
        <taxon>Fusarium</taxon>
        <taxon>Fusarium incarnatum-equiseti species complex</taxon>
    </lineage>
</organism>
<dbReference type="OrthoDB" id="10367380at2759"/>
<dbReference type="EMBL" id="JAPDHF010000007">
    <property type="protein sequence ID" value="KAJ4015546.1"/>
    <property type="molecule type" value="Genomic_DNA"/>
</dbReference>
<gene>
    <name evidence="2" type="ORF">NW766_005892</name>
</gene>
<evidence type="ECO:0000313" key="3">
    <source>
        <dbReference type="Proteomes" id="UP001152130"/>
    </source>
</evidence>
<dbReference type="AlphaFoldDB" id="A0A9W8PRT4"/>
<keyword evidence="1" id="KW-1133">Transmembrane helix</keyword>
<reference evidence="2" key="1">
    <citation type="submission" date="2022-10" db="EMBL/GenBank/DDBJ databases">
        <title>Fusarium specimens isolated from Avocado Roots.</title>
        <authorList>
            <person name="Stajich J."/>
            <person name="Roper C."/>
            <person name="Heimlech-Rivalta G."/>
        </authorList>
    </citation>
    <scope>NUCLEOTIDE SEQUENCE</scope>
    <source>
        <strain evidence="2">CF00143</strain>
    </source>
</reference>